<protein>
    <submittedName>
        <fullName evidence="2">AAA family ATPase</fullName>
    </submittedName>
</protein>
<dbReference type="CDD" id="cd00009">
    <property type="entry name" value="AAA"/>
    <property type="match status" value="1"/>
</dbReference>
<evidence type="ECO:0000313" key="3">
    <source>
        <dbReference type="Proteomes" id="UP000306825"/>
    </source>
</evidence>
<dbReference type="Gene3D" id="1.10.8.80">
    <property type="entry name" value="Magnesium chelatase subunit I, C-Terminal domain"/>
    <property type="match status" value="1"/>
</dbReference>
<dbReference type="PANTHER" id="PTHR42759:SF5">
    <property type="entry name" value="METHANOL DEHYDROGENASE REGULATOR"/>
    <property type="match status" value="1"/>
</dbReference>
<dbReference type="Gene3D" id="3.40.50.300">
    <property type="entry name" value="P-loop containing nucleotide triphosphate hydrolases"/>
    <property type="match status" value="1"/>
</dbReference>
<dbReference type="SUPFAM" id="SSF52540">
    <property type="entry name" value="P-loop containing nucleoside triphosphate hydrolases"/>
    <property type="match status" value="1"/>
</dbReference>
<dbReference type="PANTHER" id="PTHR42759">
    <property type="entry name" value="MOXR FAMILY PROTEIN"/>
    <property type="match status" value="1"/>
</dbReference>
<dbReference type="SMART" id="SM00382">
    <property type="entry name" value="AAA"/>
    <property type="match status" value="1"/>
</dbReference>
<proteinExistence type="predicted"/>
<gene>
    <name evidence="2" type="ORF">FE773_07030</name>
</gene>
<dbReference type="InterPro" id="IPR003593">
    <property type="entry name" value="AAA+_ATPase"/>
</dbReference>
<reference evidence="2 3" key="1">
    <citation type="submission" date="2019-05" db="EMBL/GenBank/DDBJ databases">
        <title>A comparative analysis of the Nautiliaceae.</title>
        <authorList>
            <person name="Grosche A."/>
            <person name="Smedile F."/>
            <person name="Vetriani C."/>
        </authorList>
    </citation>
    <scope>NUCLEOTIDE SEQUENCE [LARGE SCALE GENOMIC DNA]</scope>
    <source>
        <strain evidence="2 3">TB-2</strain>
    </source>
</reference>
<sequence>MSNIGKIVQEIIREIEKVIKGKEDKIKVILATFFAGGHILLEDIPGVGKTTIAKTIAKVLGLEFNRVQFTSDLLPSDILGVNYFDIELKKFVFKKGPIFTEIFLADEINRASPKTQSALLEAMEERQISIDGNRFSLSEDFFVIATQNPLEDVGTFPLPISQIDRFMVSLSIGYPDRESEKMILKRDSIPLLNNFKSKIKEYKKKAKEIYVDDKIIEIILNILNFTRSNLFEYGLSTRAGISIVDMAKSWALINEREYVIDEDVVEILPYVATHRLIPKNKTINIIDEIIRAVF</sequence>
<dbReference type="InterPro" id="IPR041628">
    <property type="entry name" value="ChlI/MoxR_AAA_lid"/>
</dbReference>
<keyword evidence="3" id="KW-1185">Reference proteome</keyword>
<dbReference type="InterPro" id="IPR011703">
    <property type="entry name" value="ATPase_AAA-3"/>
</dbReference>
<name>A0ABX5VBG1_9BACT</name>
<accession>A0ABX5VBG1</accession>
<dbReference type="Pfam" id="PF17863">
    <property type="entry name" value="AAA_lid_2"/>
    <property type="match status" value="1"/>
</dbReference>
<dbReference type="EMBL" id="CP040463">
    <property type="protein sequence ID" value="QCT94949.1"/>
    <property type="molecule type" value="Genomic_DNA"/>
</dbReference>
<dbReference type="Pfam" id="PF07726">
    <property type="entry name" value="AAA_3"/>
    <property type="match status" value="1"/>
</dbReference>
<feature type="domain" description="AAA+ ATPase" evidence="1">
    <location>
        <begin position="35"/>
        <end position="176"/>
    </location>
</feature>
<dbReference type="Proteomes" id="UP000306825">
    <property type="component" value="Chromosome"/>
</dbReference>
<organism evidence="2 3">
    <name type="scientific">Caminibacter mediatlanticus TB-2</name>
    <dbReference type="NCBI Taxonomy" id="391592"/>
    <lineage>
        <taxon>Bacteria</taxon>
        <taxon>Pseudomonadati</taxon>
        <taxon>Campylobacterota</taxon>
        <taxon>Epsilonproteobacteria</taxon>
        <taxon>Nautiliales</taxon>
        <taxon>Nautiliaceae</taxon>
        <taxon>Caminibacter</taxon>
    </lineage>
</organism>
<evidence type="ECO:0000259" key="1">
    <source>
        <dbReference type="SMART" id="SM00382"/>
    </source>
</evidence>
<evidence type="ECO:0000313" key="2">
    <source>
        <dbReference type="EMBL" id="QCT94949.1"/>
    </source>
</evidence>
<dbReference type="InterPro" id="IPR050764">
    <property type="entry name" value="CbbQ/NirQ/NorQ/GpvN"/>
</dbReference>
<dbReference type="PIRSF" id="PIRSF002849">
    <property type="entry name" value="AAA_ATPase_chaperone_MoxR_prd"/>
    <property type="match status" value="1"/>
</dbReference>
<dbReference type="InterPro" id="IPR027417">
    <property type="entry name" value="P-loop_NTPase"/>
</dbReference>